<reference evidence="1 2" key="1">
    <citation type="submission" date="2019-06" db="EMBL/GenBank/DDBJ databases">
        <title>Sequencing the genomes of 1000 actinobacteria strains.</title>
        <authorList>
            <person name="Klenk H.-P."/>
        </authorList>
    </citation>
    <scope>NUCLEOTIDE SEQUENCE [LARGE SCALE GENOMIC DNA]</scope>
    <source>
        <strain evidence="1 2">DSM 45679</strain>
    </source>
</reference>
<accession>A0A542DNV6</accession>
<comment type="caution">
    <text evidence="1">The sequence shown here is derived from an EMBL/GenBank/DDBJ whole genome shotgun (WGS) entry which is preliminary data.</text>
</comment>
<sequence>MSLTEHLLRPLLSSSAARPVITHYDDAAGSRVELSVATLANWAAKTANWLVEELDVEQGDEVAVRLPAHWQTAGVLLGAWWCGARVTVEDTAAAVAFVGPAAAPSAARETAVVALDPLGRGLAEPPAEGAHDYLTESRLAGDEFSPLLPVPGDAPALLDSTVDELIAEARSRAGKLGIGNGDRVLSTIDWQLPGGVVDGLLAPLAAGAHLVQVTGADPAKLADRRSTERTTIDLLG</sequence>
<evidence type="ECO:0000313" key="2">
    <source>
        <dbReference type="Proteomes" id="UP000320876"/>
    </source>
</evidence>
<dbReference type="InterPro" id="IPR042099">
    <property type="entry name" value="ANL_N_sf"/>
</dbReference>
<dbReference type="NCBIfam" id="TIGR03089">
    <property type="entry name" value="TIGR03089 family protein"/>
    <property type="match status" value="1"/>
</dbReference>
<protein>
    <submittedName>
        <fullName evidence="1">Uncharacterized protein (TIGR03089 family)</fullName>
    </submittedName>
</protein>
<dbReference type="EMBL" id="VFML01000001">
    <property type="protein sequence ID" value="TQJ04783.1"/>
    <property type="molecule type" value="Genomic_DNA"/>
</dbReference>
<organism evidence="1 2">
    <name type="scientific">Amycolatopsis cihanbeyliensis</name>
    <dbReference type="NCBI Taxonomy" id="1128664"/>
    <lineage>
        <taxon>Bacteria</taxon>
        <taxon>Bacillati</taxon>
        <taxon>Actinomycetota</taxon>
        <taxon>Actinomycetes</taxon>
        <taxon>Pseudonocardiales</taxon>
        <taxon>Pseudonocardiaceae</taxon>
        <taxon>Amycolatopsis</taxon>
    </lineage>
</organism>
<name>A0A542DNV6_AMYCI</name>
<dbReference type="AlphaFoldDB" id="A0A542DNV6"/>
<dbReference type="RefSeq" id="WP_142000421.1">
    <property type="nucleotide sequence ID" value="NZ_VFML01000001.1"/>
</dbReference>
<evidence type="ECO:0000313" key="1">
    <source>
        <dbReference type="EMBL" id="TQJ04783.1"/>
    </source>
</evidence>
<dbReference type="InterPro" id="IPR017523">
    <property type="entry name" value="Rv3268"/>
</dbReference>
<keyword evidence="2" id="KW-1185">Reference proteome</keyword>
<gene>
    <name evidence="1" type="ORF">FB471_4592</name>
</gene>
<dbReference type="OrthoDB" id="3396763at2"/>
<proteinExistence type="predicted"/>
<dbReference type="Gene3D" id="3.40.50.12780">
    <property type="entry name" value="N-terminal domain of ligase-like"/>
    <property type="match status" value="1"/>
</dbReference>
<dbReference type="Proteomes" id="UP000320876">
    <property type="component" value="Unassembled WGS sequence"/>
</dbReference>
<dbReference type="SUPFAM" id="SSF56801">
    <property type="entry name" value="Acetyl-CoA synthetase-like"/>
    <property type="match status" value="1"/>
</dbReference>